<evidence type="ECO:0000256" key="8">
    <source>
        <dbReference type="ARBA" id="ARBA00047746"/>
    </source>
</evidence>
<dbReference type="GO" id="GO:0042245">
    <property type="term" value="P:RNA repair"/>
    <property type="evidence" value="ECO:0007669"/>
    <property type="project" value="UniProtKB-KW"/>
</dbReference>
<keyword evidence="13" id="KW-1185">Reference proteome</keyword>
<dbReference type="EC" id="6.5.1.8" evidence="1"/>
<dbReference type="GO" id="GO:0030145">
    <property type="term" value="F:manganese ion binding"/>
    <property type="evidence" value="ECO:0007669"/>
    <property type="project" value="TreeGrafter"/>
</dbReference>
<dbReference type="GO" id="GO:0003909">
    <property type="term" value="F:DNA ligase activity"/>
    <property type="evidence" value="ECO:0007669"/>
    <property type="project" value="TreeGrafter"/>
</dbReference>
<comment type="catalytic activity">
    <reaction evidence="8">
        <text>a 3'-end 3'-phospho-ribonucleotide-RNA + a 5'-end dephospho-ribonucleoside-RNA + GTP = a ribonucleotidyl-ribonucleotide-RNA + GMP + diphosphate</text>
        <dbReference type="Rhea" id="RHEA:68076"/>
        <dbReference type="Rhea" id="RHEA-COMP:10463"/>
        <dbReference type="Rhea" id="RHEA-COMP:13936"/>
        <dbReference type="Rhea" id="RHEA-COMP:17355"/>
        <dbReference type="ChEBI" id="CHEBI:33019"/>
        <dbReference type="ChEBI" id="CHEBI:37565"/>
        <dbReference type="ChEBI" id="CHEBI:58115"/>
        <dbReference type="ChEBI" id="CHEBI:83062"/>
        <dbReference type="ChEBI" id="CHEBI:138284"/>
        <dbReference type="ChEBI" id="CHEBI:173118"/>
        <dbReference type="EC" id="6.5.1.8"/>
    </reaction>
</comment>
<evidence type="ECO:0000256" key="5">
    <source>
        <dbReference type="ARBA" id="ARBA00022800"/>
    </source>
</evidence>
<keyword evidence="4 10" id="KW-0547">Nucleotide-binding</keyword>
<feature type="binding site" evidence="10">
    <location>
        <begin position="339"/>
        <end position="340"/>
    </location>
    <ligand>
        <name>GMP</name>
        <dbReference type="ChEBI" id="CHEBI:58115"/>
    </ligand>
</feature>
<dbReference type="InterPro" id="IPR052915">
    <property type="entry name" value="RtcB-like"/>
</dbReference>
<dbReference type="SUPFAM" id="SSF103365">
    <property type="entry name" value="Hypothetical protein PH1602"/>
    <property type="match status" value="1"/>
</dbReference>
<dbReference type="AlphaFoldDB" id="A0A5C6AIC8"/>
<dbReference type="GO" id="GO:0170057">
    <property type="term" value="F:RNA ligase (GTP) activity"/>
    <property type="evidence" value="ECO:0007669"/>
    <property type="project" value="UniProtKB-EC"/>
</dbReference>
<feature type="binding site" evidence="10">
    <location>
        <begin position="400"/>
        <end position="403"/>
    </location>
    <ligand>
        <name>GMP</name>
        <dbReference type="ChEBI" id="CHEBI:58115"/>
    </ligand>
</feature>
<name>A0A5C6AIC8_9BACT</name>
<sequence length="479" mass="51198">MNRKQLEKLGVPPACVPAAIRCLSTAAEKGTGFGLKGKRSKEAITAALADPAALATDPVWADLATSLVEYRAERSAEPDKVPIDYAVWECSTPDDTIDPAAHAQMRQACAVPSAIGAALMPDAHVGYGLPIGGVLACENAVIPYAVGVDIACRMKLSVLDMPIEAINSRRNAFREALDKGTRFGVGVEHTPRQQHDVMDQDWSVTRVTREKKDKAWKQLGTSGSGNHFVEFGELVVDERSEDLGLDAGRYVALLSHSGSRGAGAAVCSTYSQIAQRLLSKRYAALGRLAWLSLDSEEGQAYWAAMNLMGDYAAANHAVIHRLVTKLLGAHVIAGVENHHNFAWKERHDPDGRGEREVIVHRKGATPAAAGELGVIPGSMGTPAFVVRGRGVAASLASASHGAGRRMSRRQANDTFRFGAEQKRLAEAGVEVLAAGADEVPGVYKDIHAVMAAQQDLVDTLARFEPRVVRMCGDGSRAED</sequence>
<feature type="binding site" evidence="10">
    <location>
        <begin position="226"/>
        <end position="230"/>
    </location>
    <ligand>
        <name>GMP</name>
        <dbReference type="ChEBI" id="CHEBI:58115"/>
    </ligand>
</feature>
<feature type="binding site" evidence="11">
    <location>
        <position position="227"/>
    </location>
    <ligand>
        <name>Mn(2+)</name>
        <dbReference type="ChEBI" id="CHEBI:29035"/>
        <label>1</label>
    </ligand>
</feature>
<dbReference type="EMBL" id="SJPR01000001">
    <property type="protein sequence ID" value="TWT99170.1"/>
    <property type="molecule type" value="Genomic_DNA"/>
</dbReference>
<feature type="binding site" evidence="11">
    <location>
        <position position="149"/>
    </location>
    <ligand>
        <name>Mn(2+)</name>
        <dbReference type="ChEBI" id="CHEBI:29035"/>
        <label>1</label>
    </ligand>
</feature>
<feature type="binding site" evidence="10">
    <location>
        <begin position="376"/>
        <end position="379"/>
    </location>
    <ligand>
        <name>GMP</name>
        <dbReference type="ChEBI" id="CHEBI:58115"/>
    </ligand>
</feature>
<feature type="binding site" evidence="11">
    <location>
        <position position="339"/>
    </location>
    <ligand>
        <name>Mn(2+)</name>
        <dbReference type="ChEBI" id="CHEBI:29035"/>
        <label>2</label>
    </ligand>
</feature>
<dbReference type="PANTHER" id="PTHR43749:SF2">
    <property type="entry name" value="RNA-SPLICING LIGASE RTCB"/>
    <property type="match status" value="1"/>
</dbReference>
<feature type="binding site" evidence="11">
    <location>
        <position position="256"/>
    </location>
    <ligand>
        <name>Mn(2+)</name>
        <dbReference type="ChEBI" id="CHEBI:29035"/>
        <label>2</label>
    </ligand>
</feature>
<dbReference type="Gene3D" id="3.90.1860.10">
    <property type="entry name" value="tRNA-splicing ligase RtcB"/>
    <property type="match status" value="1"/>
</dbReference>
<evidence type="ECO:0000256" key="4">
    <source>
        <dbReference type="ARBA" id="ARBA00022741"/>
    </source>
</evidence>
<protein>
    <recommendedName>
        <fullName evidence="1">3'-phosphate/5'-hydroxy nucleic acid ligase</fullName>
        <ecNumber evidence="1">6.5.1.8</ecNumber>
    </recommendedName>
</protein>
<keyword evidence="3 11" id="KW-0479">Metal-binding</keyword>
<evidence type="ECO:0000256" key="9">
    <source>
        <dbReference type="PIRSR" id="PIRSR601233-1"/>
    </source>
</evidence>
<evidence type="ECO:0000313" key="12">
    <source>
        <dbReference type="EMBL" id="TWT99170.1"/>
    </source>
</evidence>
<keyword evidence="6 10" id="KW-0342">GTP-binding</keyword>
<accession>A0A5C6AIC8</accession>
<dbReference type="InterPro" id="IPR001233">
    <property type="entry name" value="RtcB"/>
</dbReference>
<dbReference type="InterPro" id="IPR036025">
    <property type="entry name" value="RtcB-like_sf"/>
</dbReference>
<keyword evidence="7 11" id="KW-0464">Manganese</keyword>
<evidence type="ECO:0000256" key="6">
    <source>
        <dbReference type="ARBA" id="ARBA00023134"/>
    </source>
</evidence>
<reference evidence="12 13" key="1">
    <citation type="submission" date="2019-02" db="EMBL/GenBank/DDBJ databases">
        <title>Deep-cultivation of Planctomycetes and their phenomic and genomic characterization uncovers novel biology.</title>
        <authorList>
            <person name="Wiegand S."/>
            <person name="Jogler M."/>
            <person name="Boedeker C."/>
            <person name="Pinto D."/>
            <person name="Vollmers J."/>
            <person name="Rivas-Marin E."/>
            <person name="Kohn T."/>
            <person name="Peeters S.H."/>
            <person name="Heuer A."/>
            <person name="Rast P."/>
            <person name="Oberbeckmann S."/>
            <person name="Bunk B."/>
            <person name="Jeske O."/>
            <person name="Meyerdierks A."/>
            <person name="Storesund J.E."/>
            <person name="Kallscheuer N."/>
            <person name="Luecker S."/>
            <person name="Lage O.M."/>
            <person name="Pohl T."/>
            <person name="Merkel B.J."/>
            <person name="Hornburger P."/>
            <person name="Mueller R.-W."/>
            <person name="Bruemmer F."/>
            <person name="Labrenz M."/>
            <person name="Spormann A.M."/>
            <person name="Op Den Camp H."/>
            <person name="Overmann J."/>
            <person name="Amann R."/>
            <person name="Jetten M.S.M."/>
            <person name="Mascher T."/>
            <person name="Medema M.H."/>
            <person name="Devos D.P."/>
            <person name="Kaster A.-K."/>
            <person name="Ovreas L."/>
            <person name="Rohde M."/>
            <person name="Galperin M.Y."/>
            <person name="Jogler C."/>
        </authorList>
    </citation>
    <scope>NUCLEOTIDE SEQUENCE [LARGE SCALE GENOMIC DNA]</scope>
    <source>
        <strain evidence="12 13">Pla108</strain>
    </source>
</reference>
<dbReference type="Proteomes" id="UP000317421">
    <property type="component" value="Unassembled WGS sequence"/>
</dbReference>
<proteinExistence type="predicted"/>
<dbReference type="GO" id="GO:0006281">
    <property type="term" value="P:DNA repair"/>
    <property type="evidence" value="ECO:0007669"/>
    <property type="project" value="TreeGrafter"/>
</dbReference>
<evidence type="ECO:0000256" key="11">
    <source>
        <dbReference type="PIRSR" id="PIRSR601233-3"/>
    </source>
</evidence>
<evidence type="ECO:0000256" key="10">
    <source>
        <dbReference type="PIRSR" id="PIRSR601233-2"/>
    </source>
</evidence>
<evidence type="ECO:0000256" key="3">
    <source>
        <dbReference type="ARBA" id="ARBA00022723"/>
    </source>
</evidence>
<keyword evidence="5" id="KW-0692">RNA repair</keyword>
<dbReference type="GO" id="GO:0005525">
    <property type="term" value="F:GTP binding"/>
    <property type="evidence" value="ECO:0007669"/>
    <property type="project" value="UniProtKB-KW"/>
</dbReference>
<feature type="active site" description="GMP-histidine intermediate" evidence="9">
    <location>
        <position position="400"/>
    </location>
</feature>
<dbReference type="RefSeq" id="WP_146441430.1">
    <property type="nucleotide sequence ID" value="NZ_SJPR01000001.1"/>
</dbReference>
<evidence type="ECO:0000256" key="2">
    <source>
        <dbReference type="ARBA" id="ARBA00022598"/>
    </source>
</evidence>
<evidence type="ECO:0000256" key="1">
    <source>
        <dbReference type="ARBA" id="ARBA00012726"/>
    </source>
</evidence>
<keyword evidence="2 12" id="KW-0436">Ligase</keyword>
<dbReference type="Pfam" id="PF01139">
    <property type="entry name" value="RtcB"/>
    <property type="match status" value="1"/>
</dbReference>
<gene>
    <name evidence="12" type="primary">rtcB</name>
    <name evidence="12" type="ORF">Pla108_01040</name>
</gene>
<dbReference type="GO" id="GO:0006396">
    <property type="term" value="P:RNA processing"/>
    <property type="evidence" value="ECO:0007669"/>
    <property type="project" value="InterPro"/>
</dbReference>
<dbReference type="OrthoDB" id="9802323at2"/>
<comment type="caution">
    <text evidence="12">The sequence shown here is derived from an EMBL/GenBank/DDBJ whole genome shotgun (WGS) entry which is preliminary data.</text>
</comment>
<dbReference type="PANTHER" id="PTHR43749">
    <property type="entry name" value="RNA-SPLICING LIGASE RTCB"/>
    <property type="match status" value="1"/>
</dbReference>
<evidence type="ECO:0000313" key="13">
    <source>
        <dbReference type="Proteomes" id="UP000317421"/>
    </source>
</evidence>
<comment type="cofactor">
    <cofactor evidence="11">
        <name>Mn(2+)</name>
        <dbReference type="ChEBI" id="CHEBI:29035"/>
    </cofactor>
    <text evidence="11">Binds 2 manganese ions per subunit.</text>
</comment>
<organism evidence="12 13">
    <name type="scientific">Botrimarina colliarenosi</name>
    <dbReference type="NCBI Taxonomy" id="2528001"/>
    <lineage>
        <taxon>Bacteria</taxon>
        <taxon>Pseudomonadati</taxon>
        <taxon>Planctomycetota</taxon>
        <taxon>Planctomycetia</taxon>
        <taxon>Pirellulales</taxon>
        <taxon>Lacipirellulaceae</taxon>
        <taxon>Botrimarina</taxon>
    </lineage>
</organism>
<evidence type="ECO:0000256" key="7">
    <source>
        <dbReference type="ARBA" id="ARBA00023211"/>
    </source>
</evidence>